<dbReference type="Proteomes" id="UP001172684">
    <property type="component" value="Unassembled WGS sequence"/>
</dbReference>
<dbReference type="PANTHER" id="PTHR47551:SF1">
    <property type="entry name" value="TUBULIN--TYROSINE LIGASE PBY1-RELATED"/>
    <property type="match status" value="1"/>
</dbReference>
<name>A0ABQ9NQ40_9PEZI</name>
<organism evidence="2 3">
    <name type="scientific">Coniosporium apollinis</name>
    <dbReference type="NCBI Taxonomy" id="61459"/>
    <lineage>
        <taxon>Eukaryota</taxon>
        <taxon>Fungi</taxon>
        <taxon>Dikarya</taxon>
        <taxon>Ascomycota</taxon>
        <taxon>Pezizomycotina</taxon>
        <taxon>Dothideomycetes</taxon>
        <taxon>Dothideomycetes incertae sedis</taxon>
        <taxon>Coniosporium</taxon>
    </lineage>
</organism>
<dbReference type="InterPro" id="IPR002828">
    <property type="entry name" value="SurE-like_Pase/nucleotidase"/>
</dbReference>
<accession>A0ABQ9NQ40</accession>
<dbReference type="InterPro" id="IPR036523">
    <property type="entry name" value="SurE-like_sf"/>
</dbReference>
<dbReference type="SUPFAM" id="SSF64167">
    <property type="entry name" value="SurE-like"/>
    <property type="match status" value="1"/>
</dbReference>
<reference evidence="2" key="1">
    <citation type="submission" date="2022-10" db="EMBL/GenBank/DDBJ databases">
        <title>Culturing micro-colonial fungi from biological soil crusts in the Mojave desert and describing Neophaeococcomyces mojavensis, and introducing the new genera and species Taxawa tesnikishii.</title>
        <authorList>
            <person name="Kurbessoian T."/>
            <person name="Stajich J.E."/>
        </authorList>
    </citation>
    <scope>NUCLEOTIDE SEQUENCE</scope>
    <source>
        <strain evidence="2">TK_1</strain>
    </source>
</reference>
<evidence type="ECO:0000313" key="3">
    <source>
        <dbReference type="Proteomes" id="UP001172684"/>
    </source>
</evidence>
<protein>
    <recommendedName>
        <fullName evidence="1">Survival protein SurE-like phosphatase/nucleotidase domain-containing protein</fullName>
    </recommendedName>
</protein>
<dbReference type="Gene3D" id="3.40.1210.10">
    <property type="entry name" value="Survival protein SurE-like phosphatase/nucleotidase"/>
    <property type="match status" value="1"/>
</dbReference>
<evidence type="ECO:0000259" key="1">
    <source>
        <dbReference type="Pfam" id="PF01975"/>
    </source>
</evidence>
<evidence type="ECO:0000313" key="2">
    <source>
        <dbReference type="EMBL" id="KAJ9660850.1"/>
    </source>
</evidence>
<keyword evidence="3" id="KW-1185">Reference proteome</keyword>
<dbReference type="EMBL" id="JAPDRL010000062">
    <property type="protein sequence ID" value="KAJ9660850.1"/>
    <property type="molecule type" value="Genomic_DNA"/>
</dbReference>
<feature type="domain" description="Survival protein SurE-like phosphatase/nucleotidase" evidence="1">
    <location>
        <begin position="5"/>
        <end position="209"/>
    </location>
</feature>
<dbReference type="Pfam" id="PF01975">
    <property type="entry name" value="SurE"/>
    <property type="match status" value="1"/>
</dbReference>
<comment type="caution">
    <text evidence="2">The sequence shown here is derived from an EMBL/GenBank/DDBJ whole genome shotgun (WGS) entry which is preliminary data.</text>
</comment>
<dbReference type="NCBIfam" id="TIGR00087">
    <property type="entry name" value="surE"/>
    <property type="match status" value="1"/>
</dbReference>
<gene>
    <name evidence="2" type="ORF">H2201_006742</name>
</gene>
<dbReference type="InterPro" id="IPR027746">
    <property type="entry name" value="TTL"/>
</dbReference>
<proteinExistence type="predicted"/>
<sequence>MAASVVTNDDGPPSPTGSPYIEAFVKALQAAGHVPSVILPDTQRSWIGKAHIRGTVIQPKFYRPTSIDEGDPPTRWILVNGTPASCVQLGLFHLFQDRGPVDLVIAGPNYGRNATSISNLCSGTVGAALEAAICKRKAIALSYAFVKDKRHIHDPEVIEATSKAAAKLIEQLFLNWDAGVELYNINMPPLQAGQEVRAVYTTVLRRYWNTASIYEELEEDGKSTNDASDHDLKPFKWAPKKHDVQKLIDESLPGTDGWALKQGYIRFVNHEYSMPNG</sequence>
<dbReference type="PANTHER" id="PTHR47551">
    <property type="entry name" value="TUBULIN--TYROSINE LIGASE PBY1-RELATED"/>
    <property type="match status" value="1"/>
</dbReference>